<sequence>MEKNFHVPFFSKLSYLHMLFDFKVVESLSRTRRNPPCPAPLKMGCVTTLYYGGRRSKTNRFFSETSPLLKPSNRTHQISRFARRFHLEM</sequence>
<keyword evidence="2" id="KW-1185">Reference proteome</keyword>
<evidence type="ECO:0008006" key="3">
    <source>
        <dbReference type="Google" id="ProtNLM"/>
    </source>
</evidence>
<dbReference type="EMBL" id="BPLQ01015714">
    <property type="protein sequence ID" value="GIY90609.1"/>
    <property type="molecule type" value="Genomic_DNA"/>
</dbReference>
<proteinExistence type="predicted"/>
<evidence type="ECO:0000313" key="2">
    <source>
        <dbReference type="Proteomes" id="UP001054837"/>
    </source>
</evidence>
<protein>
    <recommendedName>
        <fullName evidence="3">Ycf15</fullName>
    </recommendedName>
</protein>
<gene>
    <name evidence="1" type="ORF">CDAR_562831</name>
</gene>
<accession>A0AAV4X7Q5</accession>
<reference evidence="1 2" key="1">
    <citation type="submission" date="2021-06" db="EMBL/GenBank/DDBJ databases">
        <title>Caerostris darwini draft genome.</title>
        <authorList>
            <person name="Kono N."/>
            <person name="Arakawa K."/>
        </authorList>
    </citation>
    <scope>NUCLEOTIDE SEQUENCE [LARGE SCALE GENOMIC DNA]</scope>
</reference>
<name>A0AAV4X7Q5_9ARAC</name>
<evidence type="ECO:0000313" key="1">
    <source>
        <dbReference type="EMBL" id="GIY90609.1"/>
    </source>
</evidence>
<organism evidence="1 2">
    <name type="scientific">Caerostris darwini</name>
    <dbReference type="NCBI Taxonomy" id="1538125"/>
    <lineage>
        <taxon>Eukaryota</taxon>
        <taxon>Metazoa</taxon>
        <taxon>Ecdysozoa</taxon>
        <taxon>Arthropoda</taxon>
        <taxon>Chelicerata</taxon>
        <taxon>Arachnida</taxon>
        <taxon>Araneae</taxon>
        <taxon>Araneomorphae</taxon>
        <taxon>Entelegynae</taxon>
        <taxon>Araneoidea</taxon>
        <taxon>Araneidae</taxon>
        <taxon>Caerostris</taxon>
    </lineage>
</organism>
<comment type="caution">
    <text evidence="1">The sequence shown here is derived from an EMBL/GenBank/DDBJ whole genome shotgun (WGS) entry which is preliminary data.</text>
</comment>
<dbReference type="Proteomes" id="UP001054837">
    <property type="component" value="Unassembled WGS sequence"/>
</dbReference>
<dbReference type="AlphaFoldDB" id="A0AAV4X7Q5"/>